<reference evidence="2 3" key="1">
    <citation type="submission" date="2019-04" db="EMBL/GenBank/DDBJ databases">
        <title>Taxonomy of novel Haliea sp. from mangrove soil of West Coast of India.</title>
        <authorList>
            <person name="Verma A."/>
            <person name="Kumar P."/>
            <person name="Krishnamurthi S."/>
        </authorList>
    </citation>
    <scope>NUCLEOTIDE SEQUENCE [LARGE SCALE GENOMIC DNA]</scope>
    <source>
        <strain evidence="2 3">SAOS-164</strain>
    </source>
</reference>
<keyword evidence="1" id="KW-1133">Transmembrane helix</keyword>
<keyword evidence="1" id="KW-0812">Transmembrane</keyword>
<name>A0A4Z0LWX2_9GAMM</name>
<feature type="transmembrane region" description="Helical" evidence="1">
    <location>
        <begin position="123"/>
        <end position="141"/>
    </location>
</feature>
<organism evidence="2 3">
    <name type="scientific">Mangrovimicrobium sediminis</name>
    <dbReference type="NCBI Taxonomy" id="2562682"/>
    <lineage>
        <taxon>Bacteria</taxon>
        <taxon>Pseudomonadati</taxon>
        <taxon>Pseudomonadota</taxon>
        <taxon>Gammaproteobacteria</taxon>
        <taxon>Cellvibrionales</taxon>
        <taxon>Halieaceae</taxon>
        <taxon>Mangrovimicrobium</taxon>
    </lineage>
</organism>
<feature type="transmembrane region" description="Helical" evidence="1">
    <location>
        <begin position="263"/>
        <end position="282"/>
    </location>
</feature>
<proteinExistence type="predicted"/>
<sequence length="573" mass="64902">MTTDTPVARPAMMRLDPLQVLLFLAGILIYLSFGYTEMAGSDLWWHLAAGRELFQTGTPWMVDDWSYSALGHDWLNHEWFADIIFWSWASAFGQASLVYWKWLVVIVTFCLLQWTLQRQTGNGFAALVCAALAAAIAAPFIDIRPHLYSLLFYCLLLCLLLGKTPRRWLLALIFLVWVNLHGGFFFGLMALGVLLFPWRNFSLLRLRTAFLTGLLCLAAAAINPSGFETFLYPLVYAFDSSSPYRGLGEWLPPFKPGGIRSPLFFYFMWAPLLALVYAVPAVRKRLGDVPWEGLVLTGLTLAMALTSRRFIPIFGISLALLLAPLAGLVFDVLRHRALQYLVAMVFISVGVARLWYYPLQAAPAFHYLTAEYTYPEDMVSFMQANDLHGKVFALYNWGGYLHLRTDGAMKVYIDGRADTLYSADEYNLYVGVLRGMPGWIDVIEGTGAQYILWPAASRNGPRMLERLLASKRWRLVYQDAVSFLVVRNGVPIPEKLKASPGSPARDLTVAMNAARENRVELALVYTRRVREAVPWQKTACQLQVNMLRFQDHLREAADVLQECRGWFPTDMLN</sequence>
<feature type="transmembrane region" description="Helical" evidence="1">
    <location>
        <begin position="337"/>
        <end position="356"/>
    </location>
</feature>
<gene>
    <name evidence="2" type="ORF">E4634_16525</name>
</gene>
<feature type="transmembrane region" description="Helical" evidence="1">
    <location>
        <begin position="204"/>
        <end position="222"/>
    </location>
</feature>
<keyword evidence="3" id="KW-1185">Reference proteome</keyword>
<evidence type="ECO:0008006" key="4">
    <source>
        <dbReference type="Google" id="ProtNLM"/>
    </source>
</evidence>
<evidence type="ECO:0000313" key="2">
    <source>
        <dbReference type="EMBL" id="TGD71724.1"/>
    </source>
</evidence>
<accession>A0A4Z0LWX2</accession>
<feature type="transmembrane region" description="Helical" evidence="1">
    <location>
        <begin position="310"/>
        <end position="330"/>
    </location>
</feature>
<feature type="transmembrane region" description="Helical" evidence="1">
    <location>
        <begin position="97"/>
        <end position="116"/>
    </location>
</feature>
<evidence type="ECO:0000256" key="1">
    <source>
        <dbReference type="SAM" id="Phobius"/>
    </source>
</evidence>
<dbReference type="Proteomes" id="UP000298050">
    <property type="component" value="Unassembled WGS sequence"/>
</dbReference>
<feature type="transmembrane region" description="Helical" evidence="1">
    <location>
        <begin position="169"/>
        <end position="198"/>
    </location>
</feature>
<dbReference type="OrthoDB" id="9786218at2"/>
<evidence type="ECO:0000313" key="3">
    <source>
        <dbReference type="Proteomes" id="UP000298050"/>
    </source>
</evidence>
<dbReference type="AlphaFoldDB" id="A0A4Z0LWX2"/>
<dbReference type="EMBL" id="SRLE01000012">
    <property type="protein sequence ID" value="TGD71724.1"/>
    <property type="molecule type" value="Genomic_DNA"/>
</dbReference>
<dbReference type="RefSeq" id="WP_135445768.1">
    <property type="nucleotide sequence ID" value="NZ_SRLE01000012.1"/>
</dbReference>
<feature type="transmembrane region" description="Helical" evidence="1">
    <location>
        <begin position="18"/>
        <end position="35"/>
    </location>
</feature>
<keyword evidence="1" id="KW-0472">Membrane</keyword>
<protein>
    <recommendedName>
        <fullName evidence="4">Glycosyltransferase RgtA/B/C/D-like domain-containing protein</fullName>
    </recommendedName>
</protein>
<comment type="caution">
    <text evidence="2">The sequence shown here is derived from an EMBL/GenBank/DDBJ whole genome shotgun (WGS) entry which is preliminary data.</text>
</comment>